<protein>
    <recommendedName>
        <fullName evidence="3">Peptidase S74 domain-containing protein</fullName>
    </recommendedName>
</protein>
<organism evidence="4 5">
    <name type="scientific">Candidatus Kaiserbacteria bacterium GW2011_GWA2_52_12</name>
    <dbReference type="NCBI Taxonomy" id="1618671"/>
    <lineage>
        <taxon>Bacteria</taxon>
        <taxon>Candidatus Kaiseribacteriota</taxon>
    </lineage>
</organism>
<dbReference type="InterPro" id="IPR036388">
    <property type="entry name" value="WH-like_DNA-bd_sf"/>
</dbReference>
<proteinExistence type="predicted"/>
<dbReference type="PATRIC" id="fig|1618671.3.peg.669"/>
<evidence type="ECO:0000313" key="5">
    <source>
        <dbReference type="Proteomes" id="UP000034273"/>
    </source>
</evidence>
<comment type="caution">
    <text evidence="4">The sequence shown here is derived from an EMBL/GenBank/DDBJ whole genome shotgun (WGS) entry which is preliminary data.</text>
</comment>
<dbReference type="Gene3D" id="1.10.10.10">
    <property type="entry name" value="Winged helix-like DNA-binding domain superfamily/Winged helix DNA-binding domain"/>
    <property type="match status" value="1"/>
</dbReference>
<keyword evidence="1" id="KW-0175">Coiled coil</keyword>
<dbReference type="EMBL" id="LCQW01000019">
    <property type="protein sequence ID" value="KKW23663.1"/>
    <property type="molecule type" value="Genomic_DNA"/>
</dbReference>
<dbReference type="PROSITE" id="PS51688">
    <property type="entry name" value="ICA"/>
    <property type="match status" value="1"/>
</dbReference>
<evidence type="ECO:0000256" key="2">
    <source>
        <dbReference type="SAM" id="Phobius"/>
    </source>
</evidence>
<dbReference type="Proteomes" id="UP000034273">
    <property type="component" value="Unassembled WGS sequence"/>
</dbReference>
<keyword evidence="2" id="KW-0472">Membrane</keyword>
<feature type="domain" description="Peptidase S74" evidence="3">
    <location>
        <begin position="342"/>
        <end position="434"/>
    </location>
</feature>
<keyword evidence="2" id="KW-0812">Transmembrane</keyword>
<dbReference type="STRING" id="1618671.UY67_C0019G0008"/>
<name>A0A0G1WXR8_9BACT</name>
<dbReference type="Pfam" id="PF13884">
    <property type="entry name" value="Peptidase_S74"/>
    <property type="match status" value="1"/>
</dbReference>
<evidence type="ECO:0000259" key="3">
    <source>
        <dbReference type="PROSITE" id="PS51688"/>
    </source>
</evidence>
<sequence length="440" mass="47184">MKQKLFGVPLYYFSVAMLGATIVLVGYSVYAWTGPTQSPPGGNVSPPINTGSGGQVKSGDFATLGKLGVGTVTPGVPLDVVGNVRSSTGFCIGASCVTSWSTGSLSGSGSTNYIPRWTGATSLGNSSITSDGSSATSLGNFFVPFIYDSNNTGYYVDPNSMSNMERVDFSYGYDRNNTGYYIDLDNRTNLLNLTASGDVRAAIFYDQNNTGYYVDPSSMSNMERVDFSYGYDRNNTGYYIDLNNGTNLNYATANDWYANSWFRVNGGGGIYWQAYGGGWYMQDSTWIRSYNGKYLYISAGLDTGGASGIACGGGLGGGYTFRVCGTAYVTSNLYAAAFIYASDERLKEDIVPISDSLLKLGKITGVSFTWKEGTPRAGQHDIGVIAQDVEKVVPEAVTTDANGMKAVDYPRLIPLLINAVNEQQKEIDGLKAEIEALKAR</sequence>
<reference evidence="4 5" key="1">
    <citation type="journal article" date="2015" name="Nature">
        <title>rRNA introns, odd ribosomes, and small enigmatic genomes across a large radiation of phyla.</title>
        <authorList>
            <person name="Brown C.T."/>
            <person name="Hug L.A."/>
            <person name="Thomas B.C."/>
            <person name="Sharon I."/>
            <person name="Castelle C.J."/>
            <person name="Singh A."/>
            <person name="Wilkins M.J."/>
            <person name="Williams K.H."/>
            <person name="Banfield J.F."/>
        </authorList>
    </citation>
    <scope>NUCLEOTIDE SEQUENCE [LARGE SCALE GENOMIC DNA]</scope>
</reference>
<evidence type="ECO:0000313" key="4">
    <source>
        <dbReference type="EMBL" id="KKW23663.1"/>
    </source>
</evidence>
<dbReference type="InterPro" id="IPR030392">
    <property type="entry name" value="S74_ICA"/>
</dbReference>
<feature type="coiled-coil region" evidence="1">
    <location>
        <begin position="413"/>
        <end position="440"/>
    </location>
</feature>
<keyword evidence="2" id="KW-1133">Transmembrane helix</keyword>
<feature type="transmembrane region" description="Helical" evidence="2">
    <location>
        <begin position="12"/>
        <end position="32"/>
    </location>
</feature>
<accession>A0A0G1WXR8</accession>
<dbReference type="AlphaFoldDB" id="A0A0G1WXR8"/>
<evidence type="ECO:0000256" key="1">
    <source>
        <dbReference type="SAM" id="Coils"/>
    </source>
</evidence>
<gene>
    <name evidence="4" type="ORF">UY67_C0019G0008</name>
</gene>